<dbReference type="SMART" id="SM00986">
    <property type="entry name" value="UDG"/>
    <property type="match status" value="1"/>
</dbReference>
<dbReference type="InterPro" id="IPR005273">
    <property type="entry name" value="Ura-DNA_glyco_family4"/>
</dbReference>
<dbReference type="GO" id="GO:0006281">
    <property type="term" value="P:DNA repair"/>
    <property type="evidence" value="ECO:0007669"/>
    <property type="project" value="UniProtKB-KW"/>
</dbReference>
<dbReference type="PANTHER" id="PTHR33693:SF9">
    <property type="entry name" value="TYPE-4 URACIL-DNA GLYCOSYLASE"/>
    <property type="match status" value="1"/>
</dbReference>
<evidence type="ECO:0000256" key="9">
    <source>
        <dbReference type="ARBA" id="ARBA00023204"/>
    </source>
</evidence>
<protein>
    <recommendedName>
        <fullName evidence="2">Type-4 uracil-DNA glycosylase</fullName>
    </recommendedName>
</protein>
<dbReference type="InterPro" id="IPR005122">
    <property type="entry name" value="Uracil-DNA_glycosylase-like"/>
</dbReference>
<dbReference type="InterPro" id="IPR025404">
    <property type="entry name" value="DUF4130"/>
</dbReference>
<gene>
    <name evidence="10" type="ORF">A0U93_13360</name>
</gene>
<dbReference type="KEGG" id="nch:A0U93_13360"/>
<dbReference type="GO" id="GO:0046872">
    <property type="term" value="F:metal ion binding"/>
    <property type="evidence" value="ECO:0007669"/>
    <property type="project" value="UniProtKB-KW"/>
</dbReference>
<evidence type="ECO:0000256" key="8">
    <source>
        <dbReference type="ARBA" id="ARBA00023014"/>
    </source>
</evidence>
<keyword evidence="3" id="KW-0004">4Fe-4S</keyword>
<dbReference type="AlphaFoldDB" id="A0A1U9KSD3"/>
<keyword evidence="8" id="KW-0411">Iron-sulfur</keyword>
<evidence type="ECO:0000256" key="4">
    <source>
        <dbReference type="ARBA" id="ARBA00022723"/>
    </source>
</evidence>
<dbReference type="NCBIfam" id="TIGR03914">
    <property type="entry name" value="UDG_fam_dom"/>
    <property type="match status" value="1"/>
</dbReference>
<dbReference type="InterPro" id="IPR023875">
    <property type="entry name" value="DNA_repair_put"/>
</dbReference>
<dbReference type="SMART" id="SM00987">
    <property type="entry name" value="UreE_C"/>
    <property type="match status" value="1"/>
</dbReference>
<comment type="similarity">
    <text evidence="1">Belongs to the uracil-DNA glycosylase (UDG) superfamily. Type 4 (UDGa) family.</text>
</comment>
<dbReference type="SUPFAM" id="SSF52141">
    <property type="entry name" value="Uracil-DNA glycosylase-like"/>
    <property type="match status" value="1"/>
</dbReference>
<dbReference type="InterPro" id="IPR051536">
    <property type="entry name" value="UDG_Type-4/5"/>
</dbReference>
<dbReference type="Gene3D" id="3.40.470.10">
    <property type="entry name" value="Uracil-DNA glycosylase-like domain"/>
    <property type="match status" value="1"/>
</dbReference>
<dbReference type="OrthoDB" id="5290748at2"/>
<proteinExistence type="inferred from homology"/>
<keyword evidence="11" id="KW-1185">Reference proteome</keyword>
<reference evidence="10 11" key="1">
    <citation type="submission" date="2016-03" db="EMBL/GenBank/DDBJ databases">
        <title>Acetic acid bacteria sequencing.</title>
        <authorList>
            <person name="Brandt J."/>
            <person name="Jakob F."/>
            <person name="Vogel R.F."/>
        </authorList>
    </citation>
    <scope>NUCLEOTIDE SEQUENCE [LARGE SCALE GENOMIC DNA]</scope>
    <source>
        <strain evidence="10 11">NBRC 101099</strain>
    </source>
</reference>
<dbReference type="Proteomes" id="UP000188604">
    <property type="component" value="Chromosome"/>
</dbReference>
<keyword evidence="6" id="KW-0378">Hydrolase</keyword>
<dbReference type="Pfam" id="PF03167">
    <property type="entry name" value="UDG"/>
    <property type="match status" value="1"/>
</dbReference>
<evidence type="ECO:0000256" key="6">
    <source>
        <dbReference type="ARBA" id="ARBA00022801"/>
    </source>
</evidence>
<name>A0A1U9KSD3_9PROT</name>
<evidence type="ECO:0000256" key="1">
    <source>
        <dbReference type="ARBA" id="ARBA00006521"/>
    </source>
</evidence>
<evidence type="ECO:0000256" key="2">
    <source>
        <dbReference type="ARBA" id="ARBA00019403"/>
    </source>
</evidence>
<dbReference type="NCBIfam" id="TIGR00758">
    <property type="entry name" value="UDG_fam4"/>
    <property type="match status" value="1"/>
</dbReference>
<keyword evidence="9" id="KW-0234">DNA repair</keyword>
<keyword evidence="5" id="KW-0227">DNA damage</keyword>
<evidence type="ECO:0000256" key="3">
    <source>
        <dbReference type="ARBA" id="ARBA00022485"/>
    </source>
</evidence>
<keyword evidence="7" id="KW-0408">Iron</keyword>
<evidence type="ECO:0000313" key="11">
    <source>
        <dbReference type="Proteomes" id="UP000188604"/>
    </source>
</evidence>
<evidence type="ECO:0000313" key="10">
    <source>
        <dbReference type="EMBL" id="AQS88743.1"/>
    </source>
</evidence>
<dbReference type="NCBIfam" id="TIGR03915">
    <property type="entry name" value="SAM_7_link_chp"/>
    <property type="match status" value="1"/>
</dbReference>
<organism evidence="10 11">
    <name type="scientific">Neoasaia chiangmaiensis</name>
    <dbReference type="NCBI Taxonomy" id="320497"/>
    <lineage>
        <taxon>Bacteria</taxon>
        <taxon>Pseudomonadati</taxon>
        <taxon>Pseudomonadota</taxon>
        <taxon>Alphaproteobacteria</taxon>
        <taxon>Acetobacterales</taxon>
        <taxon>Acetobacteraceae</taxon>
        <taxon>Neoasaia</taxon>
    </lineage>
</organism>
<sequence>MKFTLTQADNGRFETWRHQARQALQAQITPEQIEWRLAGQDEMLWSTMNETDLTQCPPVRTQITLRPSTLKLLEDVIRHRDPDRFTLAYRLAWRSQAEPNLMAIKTDSDVVRAYRMQHQVRRDAHKMKAFLRFREHLSPAGDRRQFLAWFEPEHHILEVVAPFFTARFADMDWVILTPRGSIAWDGTSSSISLELCAQPAISDDMDALWLTYYESIFNPARIKTKAMRAEMPKRYWKNLPEASAIPHLLATAEARVLAMAQQTSGEAPAFHQRLTERQAQPVDIGSDAIDLPSLRHDLTACRRCALHCHATQTVPGTGPDHARLMIIGEQPGDQEDLKGTPFVGPAGQVLNAAMRHTGLDRHSAYLTNAVKHFKFAPRGKRRIHQTPTAHEVDACRWWLRQEIAIVRPSLIVTLGATALKSLTNQTLAQSRGRLTIMENGTARLATIHPSYLLRLPDAERRQSEEARFHADLQQASKWLRDHATRDFAGAEA</sequence>
<dbReference type="InterPro" id="IPR036895">
    <property type="entry name" value="Uracil-DNA_glycosylase-like_sf"/>
</dbReference>
<evidence type="ECO:0000256" key="7">
    <source>
        <dbReference type="ARBA" id="ARBA00023004"/>
    </source>
</evidence>
<dbReference type="PANTHER" id="PTHR33693">
    <property type="entry name" value="TYPE-5 URACIL-DNA GLYCOSYLASE"/>
    <property type="match status" value="1"/>
</dbReference>
<dbReference type="Pfam" id="PF13566">
    <property type="entry name" value="DUF4130"/>
    <property type="match status" value="1"/>
</dbReference>
<dbReference type="STRING" id="320497.A0U93_13360"/>
<dbReference type="EMBL" id="CP014691">
    <property type="protein sequence ID" value="AQS88743.1"/>
    <property type="molecule type" value="Genomic_DNA"/>
</dbReference>
<dbReference type="RefSeq" id="WP_077807790.1">
    <property type="nucleotide sequence ID" value="NZ_BJXS01000001.1"/>
</dbReference>
<accession>A0A1U9KSD3</accession>
<keyword evidence="4" id="KW-0479">Metal-binding</keyword>
<evidence type="ECO:0000256" key="5">
    <source>
        <dbReference type="ARBA" id="ARBA00022763"/>
    </source>
</evidence>
<dbReference type="CDD" id="cd10030">
    <property type="entry name" value="UDG-F4_TTUDGA_SPO1dp_like"/>
    <property type="match status" value="1"/>
</dbReference>
<dbReference type="GO" id="GO:0097506">
    <property type="term" value="F:deaminated base DNA N-glycosylase activity"/>
    <property type="evidence" value="ECO:0007669"/>
    <property type="project" value="UniProtKB-ARBA"/>
</dbReference>
<dbReference type="GO" id="GO:0051539">
    <property type="term" value="F:4 iron, 4 sulfur cluster binding"/>
    <property type="evidence" value="ECO:0007669"/>
    <property type="project" value="UniProtKB-KW"/>
</dbReference>